<dbReference type="STRING" id="102285.A0A0R3TUY1"/>
<gene>
    <name evidence="2" type="ORF">HNAJ_LOCUS11584</name>
</gene>
<organism evidence="4">
    <name type="scientific">Rodentolepis nana</name>
    <name type="common">Dwarf tapeworm</name>
    <name type="synonym">Hymenolepis nana</name>
    <dbReference type="NCBI Taxonomy" id="102285"/>
    <lineage>
        <taxon>Eukaryota</taxon>
        <taxon>Metazoa</taxon>
        <taxon>Spiralia</taxon>
        <taxon>Lophotrochozoa</taxon>
        <taxon>Platyhelminthes</taxon>
        <taxon>Cestoda</taxon>
        <taxon>Eucestoda</taxon>
        <taxon>Cyclophyllidea</taxon>
        <taxon>Hymenolepididae</taxon>
        <taxon>Rodentolepis</taxon>
    </lineage>
</organism>
<evidence type="ECO:0000313" key="3">
    <source>
        <dbReference type="Proteomes" id="UP000278807"/>
    </source>
</evidence>
<dbReference type="GO" id="GO:0004523">
    <property type="term" value="F:RNA-DNA hybrid ribonuclease activity"/>
    <property type="evidence" value="ECO:0007669"/>
    <property type="project" value="InterPro"/>
</dbReference>
<dbReference type="WBParaSite" id="HNAJ_0001159401-mRNA-1">
    <property type="protein sequence ID" value="HNAJ_0001159401-mRNA-1"/>
    <property type="gene ID" value="HNAJ_0001159401"/>
</dbReference>
<dbReference type="Pfam" id="PF00075">
    <property type="entry name" value="RNase_H"/>
    <property type="match status" value="1"/>
</dbReference>
<dbReference type="CDD" id="cd09276">
    <property type="entry name" value="Rnase_HI_RT_non_LTR"/>
    <property type="match status" value="1"/>
</dbReference>
<dbReference type="EMBL" id="UZAE01013653">
    <property type="protein sequence ID" value="VDO10783.1"/>
    <property type="molecule type" value="Genomic_DNA"/>
</dbReference>
<dbReference type="SUPFAM" id="SSF53098">
    <property type="entry name" value="Ribonuclease H-like"/>
    <property type="match status" value="1"/>
</dbReference>
<keyword evidence="3" id="KW-1185">Reference proteome</keyword>
<dbReference type="OrthoDB" id="5419617at2759"/>
<feature type="domain" description="RNase H type-1" evidence="1">
    <location>
        <begin position="210"/>
        <end position="324"/>
    </location>
</feature>
<evidence type="ECO:0000259" key="1">
    <source>
        <dbReference type="PROSITE" id="PS50879"/>
    </source>
</evidence>
<dbReference type="Proteomes" id="UP000278807">
    <property type="component" value="Unassembled WGS sequence"/>
</dbReference>
<dbReference type="PROSITE" id="PS50879">
    <property type="entry name" value="RNASE_H_1"/>
    <property type="match status" value="1"/>
</dbReference>
<dbReference type="InterPro" id="IPR036397">
    <property type="entry name" value="RNaseH_sf"/>
</dbReference>
<accession>A0A0R3TUY1</accession>
<dbReference type="InterPro" id="IPR002156">
    <property type="entry name" value="RNaseH_domain"/>
</dbReference>
<proteinExistence type="predicted"/>
<evidence type="ECO:0000313" key="2">
    <source>
        <dbReference type="EMBL" id="VDO10783.1"/>
    </source>
</evidence>
<name>A0A0R3TUY1_RODNA</name>
<dbReference type="Gene3D" id="3.30.420.10">
    <property type="entry name" value="Ribonuclease H-like superfamily/Ribonuclease H"/>
    <property type="match status" value="1"/>
</dbReference>
<evidence type="ECO:0000313" key="4">
    <source>
        <dbReference type="WBParaSite" id="HNAJ_0001159401-mRNA-1"/>
    </source>
</evidence>
<dbReference type="GO" id="GO:0003676">
    <property type="term" value="F:nucleic acid binding"/>
    <property type="evidence" value="ECO:0007669"/>
    <property type="project" value="InterPro"/>
</dbReference>
<reference evidence="4" key="1">
    <citation type="submission" date="2017-02" db="UniProtKB">
        <authorList>
            <consortium name="WormBaseParasite"/>
        </authorList>
    </citation>
    <scope>IDENTIFICATION</scope>
</reference>
<protein>
    <submittedName>
        <fullName evidence="4">RNase H type-1 domain-containing protein</fullName>
    </submittedName>
</protein>
<reference evidence="2 3" key="2">
    <citation type="submission" date="2018-11" db="EMBL/GenBank/DDBJ databases">
        <authorList>
            <consortium name="Pathogen Informatics"/>
        </authorList>
    </citation>
    <scope>NUCLEOTIDE SEQUENCE [LARGE SCALE GENOMIC DNA]</scope>
</reference>
<dbReference type="InterPro" id="IPR012337">
    <property type="entry name" value="RNaseH-like_sf"/>
</dbReference>
<dbReference type="AlphaFoldDB" id="A0A0R3TUY1"/>
<sequence>MIRCAKKTIPRGKTKHYRVFWSKHLEELKRKRDALRNTAVETGRTEDVQAWRRQSAVLRQAILQAKRTSFDKFISNINYQSDSQRIFKFLGNLQNNKERIKKEPIRLKNKLLTTDSEIANCFARFYSHKQKKNPFVRKSSGDLKIQKAIELKKELQIDDKPKSLSLPMNPLADTDVVCYTQLLDFFRKSNTPPEQMRSLALETINVNYPGDQWLQIFTENQANIAARHKRSAIEGEIEAIRIALCQLFCLDTKFTKVVLLLDSQSAINSIGNREPPKTAEIKECRKLYELLGEKNKTVVLQWIPGHCGIKGNELADTLAKKGTTTLQCMGRPMSSHTMRIQDLMV</sequence>